<protein>
    <submittedName>
        <fullName evidence="2">Uncharacterized protein</fullName>
    </submittedName>
</protein>
<dbReference type="EMBL" id="JAEFCI010001462">
    <property type="protein sequence ID" value="KAG5462889.1"/>
    <property type="molecule type" value="Genomic_DNA"/>
</dbReference>
<comment type="caution">
    <text evidence="2">The sequence shown here is derived from an EMBL/GenBank/DDBJ whole genome shotgun (WGS) entry which is preliminary data.</text>
</comment>
<dbReference type="Pfam" id="PF05216">
    <property type="entry name" value="UNC-50"/>
    <property type="match status" value="1"/>
</dbReference>
<dbReference type="InterPro" id="IPR007881">
    <property type="entry name" value="UNC-50"/>
</dbReference>
<dbReference type="Proteomes" id="UP000673691">
    <property type="component" value="Unassembled WGS sequence"/>
</dbReference>
<gene>
    <name evidence="2" type="ORF">BJ554DRAFT_3020</name>
</gene>
<evidence type="ECO:0000256" key="1">
    <source>
        <dbReference type="SAM" id="MobiDB-lite"/>
    </source>
</evidence>
<evidence type="ECO:0000313" key="3">
    <source>
        <dbReference type="Proteomes" id="UP000673691"/>
    </source>
</evidence>
<dbReference type="OrthoDB" id="10027013at2759"/>
<evidence type="ECO:0000313" key="2">
    <source>
        <dbReference type="EMBL" id="KAG5462889.1"/>
    </source>
</evidence>
<sequence length="180" mass="20258">MLPTSAASDSPPPSLFDRRHAPRGSFSSDISVFSTAPGGKSARGGRYYRRIVPPVLKRIVRFRQMDFEFALWEMFYLCTAPRRVNEKPVVAGRPCVHGHPIVPVMLWVFNARRDKPPAGLYEQQAEETDRRFFAKRRFISSVRACVRPRDGGDIPDDALHGVCGLRVRGVPGRNGIVVRL</sequence>
<feature type="region of interest" description="Disordered" evidence="1">
    <location>
        <begin position="1"/>
        <end position="23"/>
    </location>
</feature>
<keyword evidence="3" id="KW-1185">Reference proteome</keyword>
<dbReference type="AlphaFoldDB" id="A0A8H8A0R4"/>
<reference evidence="2 3" key="1">
    <citation type="journal article" name="Sci. Rep.">
        <title>Genome-scale phylogenetic analyses confirm Olpidium as the closest living zoosporic fungus to the non-flagellated, terrestrial fungi.</title>
        <authorList>
            <person name="Chang Y."/>
            <person name="Rochon D."/>
            <person name="Sekimoto S."/>
            <person name="Wang Y."/>
            <person name="Chovatia M."/>
            <person name="Sandor L."/>
            <person name="Salamov A."/>
            <person name="Grigoriev I.V."/>
            <person name="Stajich J.E."/>
            <person name="Spatafora J.W."/>
        </authorList>
    </citation>
    <scope>NUCLEOTIDE SEQUENCE [LARGE SCALE GENOMIC DNA]</scope>
    <source>
        <strain evidence="2">S191</strain>
    </source>
</reference>
<accession>A0A8H8A0R4</accession>
<organism evidence="2 3">
    <name type="scientific">Olpidium bornovanus</name>
    <dbReference type="NCBI Taxonomy" id="278681"/>
    <lineage>
        <taxon>Eukaryota</taxon>
        <taxon>Fungi</taxon>
        <taxon>Fungi incertae sedis</taxon>
        <taxon>Olpidiomycota</taxon>
        <taxon>Olpidiomycotina</taxon>
        <taxon>Olpidiomycetes</taxon>
        <taxon>Olpidiales</taxon>
        <taxon>Olpidiaceae</taxon>
        <taxon>Olpidium</taxon>
    </lineage>
</organism>
<name>A0A8H8A0R4_9FUNG</name>
<proteinExistence type="predicted"/>